<dbReference type="Proteomes" id="UP000322667">
    <property type="component" value="Chromosome D02"/>
</dbReference>
<reference evidence="2 3" key="1">
    <citation type="submission" date="2019-07" db="EMBL/GenBank/DDBJ databases">
        <title>WGS assembly of Gossypium tomentosum.</title>
        <authorList>
            <person name="Chen Z.J."/>
            <person name="Sreedasyam A."/>
            <person name="Ando A."/>
            <person name="Song Q."/>
            <person name="De L."/>
            <person name="Hulse-Kemp A."/>
            <person name="Ding M."/>
            <person name="Ye W."/>
            <person name="Kirkbride R."/>
            <person name="Jenkins J."/>
            <person name="Plott C."/>
            <person name="Lovell J."/>
            <person name="Lin Y.-M."/>
            <person name="Vaughn R."/>
            <person name="Liu B."/>
            <person name="Li W."/>
            <person name="Simpson S."/>
            <person name="Scheffler B."/>
            <person name="Saski C."/>
            <person name="Grover C."/>
            <person name="Hu G."/>
            <person name="Conover J."/>
            <person name="Carlson J."/>
            <person name="Shu S."/>
            <person name="Boston L."/>
            <person name="Williams M."/>
            <person name="Peterson D."/>
            <person name="Mcgee K."/>
            <person name="Jones D."/>
            <person name="Wendel J."/>
            <person name="Stelly D."/>
            <person name="Grimwood J."/>
            <person name="Schmutz J."/>
        </authorList>
    </citation>
    <scope>NUCLEOTIDE SEQUENCE [LARGE SCALE GENOMIC DNA]</scope>
    <source>
        <strain evidence="2">7179.01</strain>
    </source>
</reference>
<evidence type="ECO:0008006" key="4">
    <source>
        <dbReference type="Google" id="ProtNLM"/>
    </source>
</evidence>
<evidence type="ECO:0000313" key="3">
    <source>
        <dbReference type="Proteomes" id="UP000322667"/>
    </source>
</evidence>
<protein>
    <recommendedName>
        <fullName evidence="4">Endonuclease/exonuclease/phosphatase domain-containing protein</fullName>
    </recommendedName>
</protein>
<sequence>MVVGDFNEIAYAFEKKEGRVRWERQMEDFFSALANCELHDLGFSGKWFTWEQGQFLVLIYESDLIAVLLLLQGRIIFLLFGFYMPLIRYLIIVHLLPSVCVV</sequence>
<evidence type="ECO:0000256" key="1">
    <source>
        <dbReference type="SAM" id="Phobius"/>
    </source>
</evidence>
<dbReference type="AlphaFoldDB" id="A0A5D2LXM0"/>
<evidence type="ECO:0000313" key="2">
    <source>
        <dbReference type="EMBL" id="TYH83789.1"/>
    </source>
</evidence>
<keyword evidence="1" id="KW-0472">Membrane</keyword>
<name>A0A5D2LXM0_GOSTO</name>
<dbReference type="EMBL" id="CM017624">
    <property type="protein sequence ID" value="TYH83789.1"/>
    <property type="molecule type" value="Genomic_DNA"/>
</dbReference>
<proteinExistence type="predicted"/>
<accession>A0A5D2LXM0</accession>
<feature type="transmembrane region" description="Helical" evidence="1">
    <location>
        <begin position="64"/>
        <end position="86"/>
    </location>
</feature>
<gene>
    <name evidence="2" type="ORF">ES332_D02G155400v1</name>
</gene>
<keyword evidence="1" id="KW-0812">Transmembrane</keyword>
<keyword evidence="1" id="KW-1133">Transmembrane helix</keyword>
<organism evidence="2 3">
    <name type="scientific">Gossypium tomentosum</name>
    <name type="common">Hawaiian cotton</name>
    <name type="synonym">Gossypium sandvicense</name>
    <dbReference type="NCBI Taxonomy" id="34277"/>
    <lineage>
        <taxon>Eukaryota</taxon>
        <taxon>Viridiplantae</taxon>
        <taxon>Streptophyta</taxon>
        <taxon>Embryophyta</taxon>
        <taxon>Tracheophyta</taxon>
        <taxon>Spermatophyta</taxon>
        <taxon>Magnoliopsida</taxon>
        <taxon>eudicotyledons</taxon>
        <taxon>Gunneridae</taxon>
        <taxon>Pentapetalae</taxon>
        <taxon>rosids</taxon>
        <taxon>malvids</taxon>
        <taxon>Malvales</taxon>
        <taxon>Malvaceae</taxon>
        <taxon>Malvoideae</taxon>
        <taxon>Gossypium</taxon>
    </lineage>
</organism>
<keyword evidence="3" id="KW-1185">Reference proteome</keyword>